<keyword evidence="1" id="KW-0472">Membrane</keyword>
<keyword evidence="1" id="KW-0812">Transmembrane</keyword>
<keyword evidence="1" id="KW-1133">Transmembrane helix</keyword>
<evidence type="ECO:0000259" key="2">
    <source>
        <dbReference type="Pfam" id="PF12937"/>
    </source>
</evidence>
<reference evidence="3 4" key="1">
    <citation type="submission" date="2018-09" db="EMBL/GenBank/DDBJ databases">
        <title>A high-quality reference genome of wild soybean provides a powerful tool to mine soybean genomes.</title>
        <authorList>
            <person name="Xie M."/>
            <person name="Chung C.Y.L."/>
            <person name="Li M.-W."/>
            <person name="Wong F.-L."/>
            <person name="Chan T.-F."/>
            <person name="Lam H.-M."/>
        </authorList>
    </citation>
    <scope>NUCLEOTIDE SEQUENCE [LARGE SCALE GENOMIC DNA]</scope>
    <source>
        <strain evidence="4">cv. W05</strain>
        <tissue evidence="3">Hypocotyl of etiolated seedlings</tissue>
    </source>
</reference>
<feature type="domain" description="F-box" evidence="2">
    <location>
        <begin position="42"/>
        <end position="76"/>
    </location>
</feature>
<dbReference type="CDD" id="cd22161">
    <property type="entry name" value="F-box_AtSKP2-like"/>
    <property type="match status" value="1"/>
</dbReference>
<comment type="caution">
    <text evidence="3">The sequence shown here is derived from an EMBL/GenBank/DDBJ whole genome shotgun (WGS) entry which is preliminary data.</text>
</comment>
<accession>A0A445K8G0</accession>
<dbReference type="FunFam" id="1.20.1280.50:FF:000114">
    <property type="entry name" value="F-box protein SKP2A isoform A"/>
    <property type="match status" value="1"/>
</dbReference>
<protein>
    <submittedName>
        <fullName evidence="3">F-box protein SKP2A isoform E</fullName>
    </submittedName>
</protein>
<dbReference type="Proteomes" id="UP000289340">
    <property type="component" value="Chromosome 6"/>
</dbReference>
<sequence length="130" mass="14527">MVGKDNLRAEDLNLCFKKLMMVAGSGNSEKGVNLKVGVITEWKDIPVELLMQILSLVDDQTVIIASGVCRGWRDAIYFGLARLSLSWYIVFSLDVLRILFCFSPIGDFVMVGVFFVLFACLWDSAELVNP</sequence>
<dbReference type="Pfam" id="PF12937">
    <property type="entry name" value="F-box-like"/>
    <property type="match status" value="1"/>
</dbReference>
<keyword evidence="4" id="KW-1185">Reference proteome</keyword>
<dbReference type="SUPFAM" id="SSF81383">
    <property type="entry name" value="F-box domain"/>
    <property type="match status" value="1"/>
</dbReference>
<dbReference type="Gene3D" id="1.20.1280.50">
    <property type="match status" value="1"/>
</dbReference>
<proteinExistence type="predicted"/>
<evidence type="ECO:0000256" key="1">
    <source>
        <dbReference type="SAM" id="Phobius"/>
    </source>
</evidence>
<dbReference type="AlphaFoldDB" id="A0A445K8G0"/>
<name>A0A445K8G0_GLYSO</name>
<evidence type="ECO:0000313" key="3">
    <source>
        <dbReference type="EMBL" id="RZC07084.1"/>
    </source>
</evidence>
<gene>
    <name evidence="3" type="ORF">D0Y65_014464</name>
</gene>
<dbReference type="InterPro" id="IPR036047">
    <property type="entry name" value="F-box-like_dom_sf"/>
</dbReference>
<dbReference type="EMBL" id="QZWG01000006">
    <property type="protein sequence ID" value="RZC07084.1"/>
    <property type="molecule type" value="Genomic_DNA"/>
</dbReference>
<feature type="transmembrane region" description="Helical" evidence="1">
    <location>
        <begin position="108"/>
        <end position="125"/>
    </location>
</feature>
<dbReference type="InterPro" id="IPR001810">
    <property type="entry name" value="F-box_dom"/>
</dbReference>
<evidence type="ECO:0000313" key="4">
    <source>
        <dbReference type="Proteomes" id="UP000289340"/>
    </source>
</evidence>
<organism evidence="3 4">
    <name type="scientific">Glycine soja</name>
    <name type="common">Wild soybean</name>
    <dbReference type="NCBI Taxonomy" id="3848"/>
    <lineage>
        <taxon>Eukaryota</taxon>
        <taxon>Viridiplantae</taxon>
        <taxon>Streptophyta</taxon>
        <taxon>Embryophyta</taxon>
        <taxon>Tracheophyta</taxon>
        <taxon>Spermatophyta</taxon>
        <taxon>Magnoliopsida</taxon>
        <taxon>eudicotyledons</taxon>
        <taxon>Gunneridae</taxon>
        <taxon>Pentapetalae</taxon>
        <taxon>rosids</taxon>
        <taxon>fabids</taxon>
        <taxon>Fabales</taxon>
        <taxon>Fabaceae</taxon>
        <taxon>Papilionoideae</taxon>
        <taxon>50 kb inversion clade</taxon>
        <taxon>NPAAA clade</taxon>
        <taxon>indigoferoid/millettioid clade</taxon>
        <taxon>Phaseoleae</taxon>
        <taxon>Glycine</taxon>
        <taxon>Glycine subgen. Soja</taxon>
    </lineage>
</organism>